<dbReference type="AlphaFoldDB" id="A0A2H0V3K0"/>
<organism evidence="1 2">
    <name type="scientific">Candidatus Falkowbacteria bacterium CG10_big_fil_rev_8_21_14_0_10_39_11</name>
    <dbReference type="NCBI Taxonomy" id="1974565"/>
    <lineage>
        <taxon>Bacteria</taxon>
        <taxon>Candidatus Falkowiibacteriota</taxon>
    </lineage>
</organism>
<accession>A0A2H0V3K0</accession>
<proteinExistence type="predicted"/>
<comment type="caution">
    <text evidence="1">The sequence shown here is derived from an EMBL/GenBank/DDBJ whole genome shotgun (WGS) entry which is preliminary data.</text>
</comment>
<dbReference type="SUPFAM" id="SSF52058">
    <property type="entry name" value="L domain-like"/>
    <property type="match status" value="1"/>
</dbReference>
<dbReference type="EMBL" id="PFAP01000045">
    <property type="protein sequence ID" value="PIR93667.1"/>
    <property type="molecule type" value="Genomic_DNA"/>
</dbReference>
<dbReference type="Proteomes" id="UP000229901">
    <property type="component" value="Unassembled WGS sequence"/>
</dbReference>
<reference evidence="2" key="1">
    <citation type="submission" date="2017-09" db="EMBL/GenBank/DDBJ databases">
        <title>Depth-based differentiation of microbial function through sediment-hosted aquifers and enrichment of novel symbionts in the deep terrestrial subsurface.</title>
        <authorList>
            <person name="Probst A.J."/>
            <person name="Ladd B."/>
            <person name="Jarett J.K."/>
            <person name="Geller-Mcgrath D.E."/>
            <person name="Sieber C.M.K."/>
            <person name="Emerson J.B."/>
            <person name="Anantharaman K."/>
            <person name="Thomas B.C."/>
            <person name="Malmstrom R."/>
            <person name="Stieglmeier M."/>
            <person name="Klingl A."/>
            <person name="Woyke T."/>
            <person name="Ryan C.M."/>
            <person name="Banfield J.F."/>
        </authorList>
    </citation>
    <scope>NUCLEOTIDE SEQUENCE [LARGE SCALE GENOMIC DNA]</scope>
</reference>
<protein>
    <submittedName>
        <fullName evidence="1">Uncharacterized protein</fullName>
    </submittedName>
</protein>
<gene>
    <name evidence="1" type="ORF">COT97_05340</name>
</gene>
<evidence type="ECO:0000313" key="1">
    <source>
        <dbReference type="EMBL" id="PIR93667.1"/>
    </source>
</evidence>
<name>A0A2H0V3K0_9BACT</name>
<dbReference type="InterPro" id="IPR032675">
    <property type="entry name" value="LRR_dom_sf"/>
</dbReference>
<dbReference type="Gene3D" id="3.80.10.10">
    <property type="entry name" value="Ribonuclease Inhibitor"/>
    <property type="match status" value="1"/>
</dbReference>
<sequence>MSAEFNPTEMMAGVSEFKFTDPDRQKQYLELLAGLTSIVENNTSDEFWNNVDLILAFQQKLAAIITLYDDQEAENKEIPVWSKEQCIEWAIKSKYEFPEAFVDDCFIVDSGGIIINISLTIPSSNILELPVGLTEVLGSIRLYNNPIVELPQSLRHVSGVIDLRKTQVKKLPDGLTVIEGTLDVSDGEGIVLPDNLNVKAVNITNSQINNFPKKLKLETLYMRGSPMQRLPDDIEISNEIHVDDDCSPILKEQILALHSRGQIAKYNFY</sequence>
<evidence type="ECO:0000313" key="2">
    <source>
        <dbReference type="Proteomes" id="UP000229901"/>
    </source>
</evidence>